<protein>
    <submittedName>
        <fullName evidence="1">Uncharacterized protein</fullName>
    </submittedName>
</protein>
<dbReference type="EMBL" id="BK014867">
    <property type="protein sequence ID" value="DAD79508.1"/>
    <property type="molecule type" value="Genomic_DNA"/>
</dbReference>
<proteinExistence type="predicted"/>
<accession>A0A8S5MBB3</accession>
<name>A0A8S5MBB3_9CAUD</name>
<sequence>MARIDRQIITLSKVEDDATMRQYSAVSGGCQGIATVDKNTLNYSYTGDDLEEFTSFVKDTLTKSIKLGKKLPDKFSHGFG</sequence>
<reference evidence="1" key="1">
    <citation type="journal article" date="2021" name="Proc. Natl. Acad. Sci. U.S.A.">
        <title>A Catalog of Tens of Thousands of Viruses from Human Metagenomes Reveals Hidden Associations with Chronic Diseases.</title>
        <authorList>
            <person name="Tisza M.J."/>
            <person name="Buck C.B."/>
        </authorList>
    </citation>
    <scope>NUCLEOTIDE SEQUENCE</scope>
    <source>
        <strain evidence="1">CtFQq9</strain>
    </source>
</reference>
<organism evidence="1">
    <name type="scientific">Siphoviridae sp. ctFQq9</name>
    <dbReference type="NCBI Taxonomy" id="2826212"/>
    <lineage>
        <taxon>Viruses</taxon>
        <taxon>Duplodnaviria</taxon>
        <taxon>Heunggongvirae</taxon>
        <taxon>Uroviricota</taxon>
        <taxon>Caudoviricetes</taxon>
    </lineage>
</organism>
<evidence type="ECO:0000313" key="1">
    <source>
        <dbReference type="EMBL" id="DAD79508.1"/>
    </source>
</evidence>